<accession>A0ABU1UWP5</accession>
<dbReference type="Proteomes" id="UP001253595">
    <property type="component" value="Unassembled WGS sequence"/>
</dbReference>
<gene>
    <name evidence="2" type="ORF">J2X05_001610</name>
</gene>
<reference evidence="2 3" key="1">
    <citation type="submission" date="2023-07" db="EMBL/GenBank/DDBJ databases">
        <title>Sorghum-associated microbial communities from plants grown in Nebraska, USA.</title>
        <authorList>
            <person name="Schachtman D."/>
        </authorList>
    </citation>
    <scope>NUCLEOTIDE SEQUENCE [LARGE SCALE GENOMIC DNA]</scope>
    <source>
        <strain evidence="2 3">BE190</strain>
    </source>
</reference>
<evidence type="ECO:0000313" key="3">
    <source>
        <dbReference type="Proteomes" id="UP001253595"/>
    </source>
</evidence>
<sequence>MKITHRAHVVLTLLVTFMTGSVISVNATEIIKEKTCDAIQNAINQLPPEGGELALLPGTYTCTHPVVIDKNNVTLKGTGPATLLRLADNANAPVIIMGLAENVPSRSTRHVRVVDLMIDGNRANQSSECMGGACSDAFPLRNNGISIRRCVDCTVQSVTVYGAMSGGLVTELGCRRLTIRDYTSYDNEFDGLAGYETEDSTFSGIHLYGNKAAGISTDIKFNNNKFYDITISDNKTVGIFMRDSLDNSFTNLHIRDSVQHGIFLAQVNTDPSTAATGNTFTGVVISRSGGMGILANDASCINNMMVGAQFINNKHGCISEAASGLVENVGAICR</sequence>
<dbReference type="SMART" id="SM00710">
    <property type="entry name" value="PbH1"/>
    <property type="match status" value="6"/>
</dbReference>
<evidence type="ECO:0000259" key="1">
    <source>
        <dbReference type="Pfam" id="PF13229"/>
    </source>
</evidence>
<comment type="caution">
    <text evidence="2">The sequence shown here is derived from an EMBL/GenBank/DDBJ whole genome shotgun (WGS) entry which is preliminary data.</text>
</comment>
<dbReference type="InterPro" id="IPR011050">
    <property type="entry name" value="Pectin_lyase_fold/virulence"/>
</dbReference>
<dbReference type="SUPFAM" id="SSF51126">
    <property type="entry name" value="Pectin lyase-like"/>
    <property type="match status" value="1"/>
</dbReference>
<dbReference type="InterPro" id="IPR012334">
    <property type="entry name" value="Pectin_lyas_fold"/>
</dbReference>
<dbReference type="InterPro" id="IPR039448">
    <property type="entry name" value="Beta_helix"/>
</dbReference>
<dbReference type="Pfam" id="PF13229">
    <property type="entry name" value="Beta_helix"/>
    <property type="match status" value="1"/>
</dbReference>
<feature type="domain" description="Right handed beta helix" evidence="1">
    <location>
        <begin position="143"/>
        <end position="300"/>
    </location>
</feature>
<proteinExistence type="predicted"/>
<dbReference type="InterPro" id="IPR006626">
    <property type="entry name" value="PbH1"/>
</dbReference>
<name>A0ABU1UWP5_9GAMM</name>
<keyword evidence="3" id="KW-1185">Reference proteome</keyword>
<dbReference type="EMBL" id="JAVDVX010000002">
    <property type="protein sequence ID" value="MDR7089604.1"/>
    <property type="molecule type" value="Genomic_DNA"/>
</dbReference>
<evidence type="ECO:0000313" key="2">
    <source>
        <dbReference type="EMBL" id="MDR7089604.1"/>
    </source>
</evidence>
<organism evidence="2 3">
    <name type="scientific">Cellvibrio fibrivorans</name>
    <dbReference type="NCBI Taxonomy" id="126350"/>
    <lineage>
        <taxon>Bacteria</taxon>
        <taxon>Pseudomonadati</taxon>
        <taxon>Pseudomonadota</taxon>
        <taxon>Gammaproteobacteria</taxon>
        <taxon>Cellvibrionales</taxon>
        <taxon>Cellvibrionaceae</taxon>
        <taxon>Cellvibrio</taxon>
    </lineage>
</organism>
<dbReference type="RefSeq" id="WP_310070972.1">
    <property type="nucleotide sequence ID" value="NZ_JAVDVX010000002.1"/>
</dbReference>
<dbReference type="Gene3D" id="2.160.20.10">
    <property type="entry name" value="Single-stranded right-handed beta-helix, Pectin lyase-like"/>
    <property type="match status" value="1"/>
</dbReference>
<protein>
    <recommendedName>
        <fullName evidence="1">Right handed beta helix domain-containing protein</fullName>
    </recommendedName>
</protein>